<reference evidence="3" key="3">
    <citation type="submission" date="2025-09" db="UniProtKB">
        <authorList>
            <consortium name="Ensembl"/>
        </authorList>
    </citation>
    <scope>IDENTIFICATION</scope>
</reference>
<organism evidence="3 4">
    <name type="scientific">Takifugu rubripes</name>
    <name type="common">Japanese pufferfish</name>
    <name type="synonym">Fugu rubripes</name>
    <dbReference type="NCBI Taxonomy" id="31033"/>
    <lineage>
        <taxon>Eukaryota</taxon>
        <taxon>Metazoa</taxon>
        <taxon>Chordata</taxon>
        <taxon>Craniata</taxon>
        <taxon>Vertebrata</taxon>
        <taxon>Euteleostomi</taxon>
        <taxon>Actinopterygii</taxon>
        <taxon>Neopterygii</taxon>
        <taxon>Teleostei</taxon>
        <taxon>Neoteleostei</taxon>
        <taxon>Acanthomorphata</taxon>
        <taxon>Eupercaria</taxon>
        <taxon>Tetraodontiformes</taxon>
        <taxon>Tetradontoidea</taxon>
        <taxon>Tetraodontidae</taxon>
        <taxon>Takifugu</taxon>
    </lineage>
</organism>
<feature type="signal peptide" evidence="2">
    <location>
        <begin position="1"/>
        <end position="18"/>
    </location>
</feature>
<evidence type="ECO:0000313" key="4">
    <source>
        <dbReference type="Proteomes" id="UP000005226"/>
    </source>
</evidence>
<dbReference type="Ensembl" id="ENSTRUT00000059979.1">
    <property type="protein sequence ID" value="ENSTRUP00000077834.1"/>
    <property type="gene ID" value="ENSTRUG00000029429.1"/>
</dbReference>
<name>A0A674NWG6_TAKRU</name>
<evidence type="ECO:0000256" key="2">
    <source>
        <dbReference type="SAM" id="SignalP"/>
    </source>
</evidence>
<reference evidence="3" key="2">
    <citation type="submission" date="2025-08" db="UniProtKB">
        <authorList>
            <consortium name="Ensembl"/>
        </authorList>
    </citation>
    <scope>IDENTIFICATION</scope>
</reference>
<feature type="chain" id="PRO_5025638736" evidence="2">
    <location>
        <begin position="19"/>
        <end position="203"/>
    </location>
</feature>
<proteinExistence type="predicted"/>
<keyword evidence="2" id="KW-0732">Signal</keyword>
<dbReference type="AlphaFoldDB" id="A0A674NWG6"/>
<accession>A0A674NWG6</accession>
<protein>
    <submittedName>
        <fullName evidence="3">Uncharacterized protein</fullName>
    </submittedName>
</protein>
<sequence length="203" mass="22936">MKLLFLGLFFLHVAFVTAGLFRRDDAKKPRGSVTGSRTLLQQNAGFWSPGRNRPLFARRKLYERHRVLMQTPRERAAPPSVPLPSPTAKVEDSPAEASCSQLTQSCVPPVRLLPPSSLVPLPLLQRHLLLPQVQPRTLNQRQWTADWVQPRFSRHSERPHHASTLQEASLLSSGLIKTSWTTRDGDTSLARELCYGFEVPFLI</sequence>
<evidence type="ECO:0000256" key="1">
    <source>
        <dbReference type="SAM" id="MobiDB-lite"/>
    </source>
</evidence>
<feature type="region of interest" description="Disordered" evidence="1">
    <location>
        <begin position="72"/>
        <end position="91"/>
    </location>
</feature>
<keyword evidence="4" id="KW-1185">Reference proteome</keyword>
<dbReference type="InParanoid" id="A0A674NWG6"/>
<reference evidence="3" key="1">
    <citation type="journal article" date="2011" name="Genome Biol. Evol.">
        <title>Integration of the genetic map and genome assembly of fugu facilitates insights into distinct features of genome evolution in teleosts and mammals.</title>
        <authorList>
            <person name="Kai W."/>
            <person name="Kikuchi K."/>
            <person name="Tohari S."/>
            <person name="Chew A.K."/>
            <person name="Tay A."/>
            <person name="Fujiwara A."/>
            <person name="Hosoya S."/>
            <person name="Suetake H."/>
            <person name="Naruse K."/>
            <person name="Brenner S."/>
            <person name="Suzuki Y."/>
            <person name="Venkatesh B."/>
        </authorList>
    </citation>
    <scope>NUCLEOTIDE SEQUENCE [LARGE SCALE GENOMIC DNA]</scope>
</reference>
<dbReference type="Proteomes" id="UP000005226">
    <property type="component" value="Unplaced"/>
</dbReference>
<dbReference type="GeneTree" id="ENSGT01150000289376"/>
<evidence type="ECO:0000313" key="3">
    <source>
        <dbReference type="Ensembl" id="ENSTRUP00000077834.1"/>
    </source>
</evidence>